<dbReference type="PANTHER" id="PTHR43297:SF2">
    <property type="entry name" value="DIPEPTIDE TRANSPORT ATP-BINDING PROTEIN DPPD"/>
    <property type="match status" value="1"/>
</dbReference>
<dbReference type="InterPro" id="IPR003593">
    <property type="entry name" value="AAA+_ATPase"/>
</dbReference>
<dbReference type="Proteomes" id="UP000078529">
    <property type="component" value="Unassembled WGS sequence"/>
</dbReference>
<evidence type="ECO:0000256" key="7">
    <source>
        <dbReference type="ARBA" id="ARBA00023136"/>
    </source>
</evidence>
<dbReference type="SMART" id="SM00382">
    <property type="entry name" value="AAA"/>
    <property type="match status" value="1"/>
</dbReference>
<keyword evidence="3" id="KW-0813">Transport</keyword>
<dbReference type="InterPro" id="IPR027417">
    <property type="entry name" value="P-loop_NTPase"/>
</dbReference>
<comment type="caution">
    <text evidence="9">The sequence shown here is derived from an EMBL/GenBank/DDBJ whole genome shotgun (WGS) entry which is preliminary data.</text>
</comment>
<comment type="subcellular location">
    <subcellularLocation>
        <location evidence="1">Cell inner membrane</location>
        <topology evidence="1">Peripheral membrane protein</topology>
    </subcellularLocation>
</comment>
<comment type="similarity">
    <text evidence="2">Belongs to the ABC transporter superfamily.</text>
</comment>
<dbReference type="SUPFAM" id="SSF52540">
    <property type="entry name" value="P-loop containing nucleoside triphosphate hydrolases"/>
    <property type="match status" value="1"/>
</dbReference>
<keyword evidence="6" id="KW-0067">ATP-binding</keyword>
<gene>
    <name evidence="9" type="ORF">NS365_14795</name>
</gene>
<evidence type="ECO:0000256" key="4">
    <source>
        <dbReference type="ARBA" id="ARBA00022475"/>
    </source>
</evidence>
<dbReference type="RefSeq" id="WP_244498453.1">
    <property type="nucleotide sequence ID" value="NZ_LDQA01000031.1"/>
</dbReference>
<dbReference type="InterPro" id="IPR017871">
    <property type="entry name" value="ABC_transporter-like_CS"/>
</dbReference>
<evidence type="ECO:0000313" key="9">
    <source>
        <dbReference type="EMBL" id="KTR04613.1"/>
    </source>
</evidence>
<keyword evidence="5" id="KW-0547">Nucleotide-binding</keyword>
<evidence type="ECO:0000256" key="1">
    <source>
        <dbReference type="ARBA" id="ARBA00004417"/>
    </source>
</evidence>
<dbReference type="PROSITE" id="PS50893">
    <property type="entry name" value="ABC_TRANSPORTER_2"/>
    <property type="match status" value="1"/>
</dbReference>
<dbReference type="CDD" id="cd03257">
    <property type="entry name" value="ABC_NikE_OppD_transporters"/>
    <property type="match status" value="1"/>
</dbReference>
<dbReference type="Gene3D" id="3.40.50.300">
    <property type="entry name" value="P-loop containing nucleotide triphosphate hydrolases"/>
    <property type="match status" value="1"/>
</dbReference>
<evidence type="ECO:0000259" key="8">
    <source>
        <dbReference type="PROSITE" id="PS50893"/>
    </source>
</evidence>
<proteinExistence type="inferred from homology"/>
<dbReference type="InterPro" id="IPR003439">
    <property type="entry name" value="ABC_transporter-like_ATP-bd"/>
</dbReference>
<protein>
    <submittedName>
        <fullName evidence="9">Peptide ABC transporter ATPase</fullName>
    </submittedName>
</protein>
<keyword evidence="10" id="KW-1185">Reference proteome</keyword>
<dbReference type="InterPro" id="IPR050388">
    <property type="entry name" value="ABC_Ni/Peptide_Import"/>
</dbReference>
<dbReference type="PATRIC" id="fig|401562.4.peg.2772"/>
<dbReference type="EMBL" id="LDQA01000031">
    <property type="protein sequence ID" value="KTR04613.1"/>
    <property type="molecule type" value="Genomic_DNA"/>
</dbReference>
<feature type="domain" description="ABC transporter" evidence="8">
    <location>
        <begin position="15"/>
        <end position="258"/>
    </location>
</feature>
<dbReference type="AlphaFoldDB" id="A0A175RMK8"/>
<accession>A0A175RMK8</accession>
<keyword evidence="4" id="KW-1003">Cell membrane</keyword>
<keyword evidence="7" id="KW-0472">Membrane</keyword>
<evidence type="ECO:0000256" key="6">
    <source>
        <dbReference type="ARBA" id="ARBA00022840"/>
    </source>
</evidence>
<name>A0A175RMK8_9HYPH</name>
<dbReference type="GO" id="GO:0016887">
    <property type="term" value="F:ATP hydrolysis activity"/>
    <property type="evidence" value="ECO:0007669"/>
    <property type="project" value="InterPro"/>
</dbReference>
<evidence type="ECO:0000313" key="10">
    <source>
        <dbReference type="Proteomes" id="UP000078529"/>
    </source>
</evidence>
<evidence type="ECO:0000256" key="2">
    <source>
        <dbReference type="ARBA" id="ARBA00005417"/>
    </source>
</evidence>
<sequence length="276" mass="29209">MDRPQETSAVRWAMLEIESLRVAMGGRVLLDGIGFSLRAGERVCLLGASGSGKSLTAAAITGILPAGFHSEGSVRVAGHEVLRQRAPQRPKDARVALVSQDTQSALNPLVSIGAQLVEPLRRHGGLGREAARDAALALLRSVDLPATPAFLETSPADLSGGQRQRVCIALALACRTGLIVADEPTTALDLVTQAKVLRLLGERTGDQGPALLLVTHDLSAARMACERVLVLAEGRIVEDRPMDDLFATPRHDFTRELVACALAEARPFAPAELEAA</sequence>
<dbReference type="PANTHER" id="PTHR43297">
    <property type="entry name" value="OLIGOPEPTIDE TRANSPORT ATP-BINDING PROTEIN APPD"/>
    <property type="match status" value="1"/>
</dbReference>
<organism evidence="9 10">
    <name type="scientific">Aureimonas ureilytica</name>
    <dbReference type="NCBI Taxonomy" id="401562"/>
    <lineage>
        <taxon>Bacteria</taxon>
        <taxon>Pseudomonadati</taxon>
        <taxon>Pseudomonadota</taxon>
        <taxon>Alphaproteobacteria</taxon>
        <taxon>Hyphomicrobiales</taxon>
        <taxon>Aurantimonadaceae</taxon>
        <taxon>Aureimonas</taxon>
    </lineage>
</organism>
<evidence type="ECO:0000256" key="5">
    <source>
        <dbReference type="ARBA" id="ARBA00022741"/>
    </source>
</evidence>
<dbReference type="GO" id="GO:0005886">
    <property type="term" value="C:plasma membrane"/>
    <property type="evidence" value="ECO:0007669"/>
    <property type="project" value="UniProtKB-SubCell"/>
</dbReference>
<dbReference type="Pfam" id="PF00005">
    <property type="entry name" value="ABC_tran"/>
    <property type="match status" value="1"/>
</dbReference>
<evidence type="ECO:0000256" key="3">
    <source>
        <dbReference type="ARBA" id="ARBA00022448"/>
    </source>
</evidence>
<dbReference type="PROSITE" id="PS00211">
    <property type="entry name" value="ABC_TRANSPORTER_1"/>
    <property type="match status" value="1"/>
</dbReference>
<dbReference type="GO" id="GO:0005524">
    <property type="term" value="F:ATP binding"/>
    <property type="evidence" value="ECO:0007669"/>
    <property type="project" value="UniProtKB-KW"/>
</dbReference>
<reference evidence="9 10" key="1">
    <citation type="journal article" date="2016" name="Front. Microbiol.">
        <title>Genomic Resource of Rice Seed Associated Bacteria.</title>
        <authorList>
            <person name="Midha S."/>
            <person name="Bansal K."/>
            <person name="Sharma S."/>
            <person name="Kumar N."/>
            <person name="Patil P.P."/>
            <person name="Chaudhry V."/>
            <person name="Patil P.B."/>
        </authorList>
    </citation>
    <scope>NUCLEOTIDE SEQUENCE [LARGE SCALE GENOMIC DNA]</scope>
    <source>
        <strain evidence="9 10">NS365</strain>
    </source>
</reference>